<evidence type="ECO:0000313" key="2">
    <source>
        <dbReference type="EMBL" id="MFC7297612.1"/>
    </source>
</evidence>
<keyword evidence="3" id="KW-1185">Reference proteome</keyword>
<dbReference type="EMBL" id="JBHTCC010000001">
    <property type="protein sequence ID" value="MFC7297612.1"/>
    <property type="molecule type" value="Genomic_DNA"/>
</dbReference>
<gene>
    <name evidence="2" type="ORF">ACFQO0_04095</name>
</gene>
<dbReference type="RefSeq" id="WP_382232756.1">
    <property type="nucleotide sequence ID" value="NZ_JBHTCC010000001.1"/>
</dbReference>
<evidence type="ECO:0000256" key="1">
    <source>
        <dbReference type="SAM" id="MobiDB-lite"/>
    </source>
</evidence>
<evidence type="ECO:0000313" key="3">
    <source>
        <dbReference type="Proteomes" id="UP001596379"/>
    </source>
</evidence>
<comment type="caution">
    <text evidence="2">The sequence shown here is derived from an EMBL/GenBank/DDBJ whole genome shotgun (WGS) entry which is preliminary data.</text>
</comment>
<name>A0ABW2J325_9BURK</name>
<accession>A0ABW2J325</accession>
<sequence>MAMQLALTGPHTGSSPCPSQARRSDWITRDHPERDSLQDFIAAAFFKTYGAHVRNFCDILVGCKDADGVWIAALGFSLAKNGKTFLEQYLDAPLENEIAAHVRVPVSRAHIVEVGNLASTHVGAARELIVCMTRYLHQQGLSWVAFTATSGLLNSFTRLRLNPSVLKVADPGRLPDGGKSWGSYYETKPRVMFGDIRSGYAQLV</sequence>
<proteinExistence type="predicted"/>
<organism evidence="2 3">
    <name type="scientific">Herminiimonas aquatilis</name>
    <dbReference type="NCBI Taxonomy" id="345342"/>
    <lineage>
        <taxon>Bacteria</taxon>
        <taxon>Pseudomonadati</taxon>
        <taxon>Pseudomonadota</taxon>
        <taxon>Betaproteobacteria</taxon>
        <taxon>Burkholderiales</taxon>
        <taxon>Oxalobacteraceae</taxon>
        <taxon>Herminiimonas</taxon>
    </lineage>
</organism>
<dbReference type="InterPro" id="IPR022050">
    <property type="entry name" value="T_hemolysin"/>
</dbReference>
<protein>
    <submittedName>
        <fullName evidence="2">Thermostable hemolysin</fullName>
    </submittedName>
</protein>
<reference evidence="3" key="1">
    <citation type="journal article" date="2019" name="Int. J. Syst. Evol. Microbiol.">
        <title>The Global Catalogue of Microorganisms (GCM) 10K type strain sequencing project: providing services to taxonomists for standard genome sequencing and annotation.</title>
        <authorList>
            <consortium name="The Broad Institute Genomics Platform"/>
            <consortium name="The Broad Institute Genome Sequencing Center for Infectious Disease"/>
            <person name="Wu L."/>
            <person name="Ma J."/>
        </authorList>
    </citation>
    <scope>NUCLEOTIDE SEQUENCE [LARGE SCALE GENOMIC DNA]</scope>
    <source>
        <strain evidence="3">CCUG 36956</strain>
    </source>
</reference>
<dbReference type="Pfam" id="PF12261">
    <property type="entry name" value="T_hemolysin"/>
    <property type="match status" value="1"/>
</dbReference>
<dbReference type="Proteomes" id="UP001596379">
    <property type="component" value="Unassembled WGS sequence"/>
</dbReference>
<feature type="region of interest" description="Disordered" evidence="1">
    <location>
        <begin position="1"/>
        <end position="24"/>
    </location>
</feature>